<dbReference type="Proteomes" id="UP000192940">
    <property type="component" value="Chromosome I"/>
</dbReference>
<dbReference type="AlphaFoldDB" id="A0A1X7HDG2"/>
<reference evidence="2 3" key="1">
    <citation type="submission" date="2017-04" db="EMBL/GenBank/DDBJ databases">
        <authorList>
            <person name="Afonso C.L."/>
            <person name="Miller P.J."/>
            <person name="Scott M.A."/>
            <person name="Spackman E."/>
            <person name="Goraichik I."/>
            <person name="Dimitrov K.M."/>
            <person name="Suarez D.L."/>
            <person name="Swayne D.E."/>
        </authorList>
    </citation>
    <scope>NUCLEOTIDE SEQUENCE [LARGE SCALE GENOMIC DNA]</scope>
    <source>
        <strain evidence="2 3">N3/975</strain>
    </source>
</reference>
<organism evidence="2 3">
    <name type="scientific">Paenibacillus uliginis N3/975</name>
    <dbReference type="NCBI Taxonomy" id="1313296"/>
    <lineage>
        <taxon>Bacteria</taxon>
        <taxon>Bacillati</taxon>
        <taxon>Bacillota</taxon>
        <taxon>Bacilli</taxon>
        <taxon>Bacillales</taxon>
        <taxon>Paenibacillaceae</taxon>
        <taxon>Paenibacillus</taxon>
    </lineage>
</organism>
<evidence type="ECO:0000313" key="3">
    <source>
        <dbReference type="Proteomes" id="UP000192940"/>
    </source>
</evidence>
<keyword evidence="1" id="KW-0812">Transmembrane</keyword>
<accession>A0A1X7HDG2</accession>
<dbReference type="EMBL" id="LT840184">
    <property type="protein sequence ID" value="SMF83931.1"/>
    <property type="molecule type" value="Genomic_DNA"/>
</dbReference>
<proteinExistence type="predicted"/>
<sequence>MAQARKRKRAAESSKTTAKQLAFFAALLVLIGSSIGLYLAYEDLIGESDVEVIV</sequence>
<keyword evidence="3" id="KW-1185">Reference proteome</keyword>
<dbReference type="RefSeq" id="WP_208919442.1">
    <property type="nucleotide sequence ID" value="NZ_LT840184.1"/>
</dbReference>
<evidence type="ECO:0000256" key="1">
    <source>
        <dbReference type="SAM" id="Phobius"/>
    </source>
</evidence>
<evidence type="ECO:0000313" key="2">
    <source>
        <dbReference type="EMBL" id="SMF83931.1"/>
    </source>
</evidence>
<protein>
    <submittedName>
        <fullName evidence="2">Uncharacterized protein</fullName>
    </submittedName>
</protein>
<keyword evidence="1" id="KW-0472">Membrane</keyword>
<gene>
    <name evidence="2" type="ORF">SAMN05661091_2488</name>
</gene>
<feature type="transmembrane region" description="Helical" evidence="1">
    <location>
        <begin position="21"/>
        <end position="41"/>
    </location>
</feature>
<name>A0A1X7HDG2_9BACL</name>
<keyword evidence="1" id="KW-1133">Transmembrane helix</keyword>